<dbReference type="InterPro" id="IPR037294">
    <property type="entry name" value="ABC_BtuC-like"/>
</dbReference>
<evidence type="ECO:0000256" key="2">
    <source>
        <dbReference type="ARBA" id="ARBA00007935"/>
    </source>
</evidence>
<keyword evidence="5 8" id="KW-0812">Transmembrane</keyword>
<dbReference type="Proteomes" id="UP000014568">
    <property type="component" value="Unassembled WGS sequence"/>
</dbReference>
<feature type="transmembrane region" description="Helical" evidence="8">
    <location>
        <begin position="236"/>
        <end position="267"/>
    </location>
</feature>
<keyword evidence="6 8" id="KW-1133">Transmembrane helix</keyword>
<protein>
    <submittedName>
        <fullName evidence="9">Iron complex transport system permease</fullName>
    </submittedName>
</protein>
<dbReference type="HOGENOM" id="CLU_050494_0_0_6"/>
<keyword evidence="7 8" id="KW-0472">Membrane</keyword>
<feature type="transmembrane region" description="Helical" evidence="8">
    <location>
        <begin position="52"/>
        <end position="72"/>
    </location>
</feature>
<dbReference type="GO" id="GO:0033214">
    <property type="term" value="P:siderophore-iron import into cell"/>
    <property type="evidence" value="ECO:0007669"/>
    <property type="project" value="TreeGrafter"/>
</dbReference>
<dbReference type="CDD" id="cd06550">
    <property type="entry name" value="TM_ABC_iron-siderophores_like"/>
    <property type="match status" value="1"/>
</dbReference>
<dbReference type="InterPro" id="IPR000522">
    <property type="entry name" value="ABC_transptr_permease_BtuC"/>
</dbReference>
<accession>S3NJN0</accession>
<dbReference type="Gene3D" id="1.10.3470.10">
    <property type="entry name" value="ABC transporter involved in vitamin B12 uptake, BtuC"/>
    <property type="match status" value="1"/>
</dbReference>
<dbReference type="Pfam" id="PF01032">
    <property type="entry name" value="FecCD"/>
    <property type="match status" value="1"/>
</dbReference>
<feature type="transmembrane region" description="Helical" evidence="8">
    <location>
        <begin position="117"/>
        <end position="136"/>
    </location>
</feature>
<evidence type="ECO:0000256" key="5">
    <source>
        <dbReference type="ARBA" id="ARBA00022692"/>
    </source>
</evidence>
<evidence type="ECO:0000256" key="7">
    <source>
        <dbReference type="ARBA" id="ARBA00023136"/>
    </source>
</evidence>
<keyword evidence="10" id="KW-1185">Reference proteome</keyword>
<evidence type="ECO:0000313" key="9">
    <source>
        <dbReference type="EMBL" id="EPF74524.1"/>
    </source>
</evidence>
<feature type="transmembrane region" description="Helical" evidence="8">
    <location>
        <begin position="143"/>
        <end position="164"/>
    </location>
</feature>
<evidence type="ECO:0000256" key="1">
    <source>
        <dbReference type="ARBA" id="ARBA00004651"/>
    </source>
</evidence>
<comment type="subcellular location">
    <subcellularLocation>
        <location evidence="1">Cell membrane</location>
        <topology evidence="1">Multi-pass membrane protein</topology>
    </subcellularLocation>
</comment>
<keyword evidence="3" id="KW-0813">Transport</keyword>
<feature type="transmembrane region" description="Helical" evidence="8">
    <location>
        <begin position="21"/>
        <end position="40"/>
    </location>
</feature>
<dbReference type="EMBL" id="ATGI01000018">
    <property type="protein sequence ID" value="EPF74524.1"/>
    <property type="molecule type" value="Genomic_DNA"/>
</dbReference>
<evidence type="ECO:0000256" key="8">
    <source>
        <dbReference type="SAM" id="Phobius"/>
    </source>
</evidence>
<proteinExistence type="inferred from homology"/>
<dbReference type="PANTHER" id="PTHR30472">
    <property type="entry name" value="FERRIC ENTEROBACTIN TRANSPORT SYSTEM PERMEASE PROTEIN"/>
    <property type="match status" value="1"/>
</dbReference>
<comment type="caution">
    <text evidence="9">The sequence shown here is derived from an EMBL/GenBank/DDBJ whole genome shotgun (WGS) entry which is preliminary data.</text>
</comment>
<evidence type="ECO:0000313" key="10">
    <source>
        <dbReference type="Proteomes" id="UP000014568"/>
    </source>
</evidence>
<keyword evidence="4" id="KW-1003">Cell membrane</keyword>
<evidence type="ECO:0000256" key="3">
    <source>
        <dbReference type="ARBA" id="ARBA00022448"/>
    </source>
</evidence>
<evidence type="ECO:0000256" key="4">
    <source>
        <dbReference type="ARBA" id="ARBA00022475"/>
    </source>
</evidence>
<dbReference type="GO" id="GO:0005886">
    <property type="term" value="C:plasma membrane"/>
    <property type="evidence" value="ECO:0007669"/>
    <property type="project" value="UniProtKB-SubCell"/>
</dbReference>
<dbReference type="STRING" id="632955.GCA_000829675_01372"/>
<reference evidence="9 10" key="1">
    <citation type="submission" date="2013-06" db="EMBL/GenBank/DDBJ databases">
        <title>The Genome Sequence of Acinetobacter rudis CIP 110305.</title>
        <authorList>
            <consortium name="The Broad Institute Genome Sequencing Platform"/>
            <consortium name="The Broad Institute Genome Sequencing Center for Infectious Disease"/>
            <person name="Cerqueira G."/>
            <person name="Feldgarden M."/>
            <person name="Courvalin P."/>
            <person name="Perichon B."/>
            <person name="Grillot-Courvalin C."/>
            <person name="Clermont D."/>
            <person name="Rocha E."/>
            <person name="Yoon E.-J."/>
            <person name="Nemec A."/>
            <person name="Young S.K."/>
            <person name="Zeng Q."/>
            <person name="Gargeya S."/>
            <person name="Fitzgerald M."/>
            <person name="Abouelleil A."/>
            <person name="Alvarado L."/>
            <person name="Berlin A.M."/>
            <person name="Chapman S.B."/>
            <person name="Dewar J."/>
            <person name="Goldberg J."/>
            <person name="Griggs A."/>
            <person name="Gujja S."/>
            <person name="Hansen M."/>
            <person name="Howarth C."/>
            <person name="Imamovic A."/>
            <person name="Larimer J."/>
            <person name="McCowan C."/>
            <person name="Murphy C."/>
            <person name="Pearson M."/>
            <person name="Priest M."/>
            <person name="Roberts A."/>
            <person name="Saif S."/>
            <person name="Shea T."/>
            <person name="Sykes S."/>
            <person name="Wortman J."/>
            <person name="Nusbaum C."/>
            <person name="Birren B."/>
        </authorList>
    </citation>
    <scope>NUCLEOTIDE SEQUENCE [LARGE SCALE GENOMIC DNA]</scope>
    <source>
        <strain evidence="9 10">CIP 110305</strain>
    </source>
</reference>
<dbReference type="GO" id="GO:0022857">
    <property type="term" value="F:transmembrane transporter activity"/>
    <property type="evidence" value="ECO:0007669"/>
    <property type="project" value="InterPro"/>
</dbReference>
<feature type="transmembrane region" description="Helical" evidence="8">
    <location>
        <begin position="303"/>
        <end position="324"/>
    </location>
</feature>
<organism evidence="9 10">
    <name type="scientific">Acinetobacter rudis CIP 110305</name>
    <dbReference type="NCBI Taxonomy" id="421052"/>
    <lineage>
        <taxon>Bacteria</taxon>
        <taxon>Pseudomonadati</taxon>
        <taxon>Pseudomonadota</taxon>
        <taxon>Gammaproteobacteria</taxon>
        <taxon>Moraxellales</taxon>
        <taxon>Moraxellaceae</taxon>
        <taxon>Acinetobacter</taxon>
    </lineage>
</organism>
<gene>
    <name evidence="9" type="ORF">F945_01563</name>
</gene>
<dbReference type="eggNOG" id="COG4605">
    <property type="taxonomic scope" value="Bacteria"/>
</dbReference>
<feature type="transmembrane region" description="Helical" evidence="8">
    <location>
        <begin position="92"/>
        <end position="111"/>
    </location>
</feature>
<dbReference type="PANTHER" id="PTHR30472:SF19">
    <property type="entry name" value="PETROBACTIN IMPORT SYSTEM PERMEASE PROTEIN YCLO"/>
    <property type="match status" value="1"/>
</dbReference>
<dbReference type="OrthoDB" id="9796260at2"/>
<name>S3NJN0_9GAMM</name>
<dbReference type="PATRIC" id="fig|421052.3.peg.1521"/>
<comment type="similarity">
    <text evidence="2">Belongs to the binding-protein-dependent transport system permease family. FecCD subfamily.</text>
</comment>
<dbReference type="SUPFAM" id="SSF81345">
    <property type="entry name" value="ABC transporter involved in vitamin B12 uptake, BtuC"/>
    <property type="match status" value="1"/>
</dbReference>
<sequence>MNKTTHLKGAFLSINNFKAKYIIMIALVFLLSVFFIFFQSNMDFDYVIPRRLLRLATIVLAGICVAFSAIIFQTLVGNRILTPAVMGYEAIYLLWQVLLLFVFGTQALLWLGLNGNFFLSVFLMLLYSWAVQHWLLRHAKQDVFQLLLCGLVLTMLFTTLTQFIQLKISPGEFSIFQGLSYASFNRSQPETLLYASVAVVALGYWGRKSLPLLDVLVLGREQASTLGLDHQHLVKVYFAVIAVLVAISTSLIGPTAFMGVFIANIAYALAGSYQHRCTLTMGSIVAIAVFLIAQLLVEHIFNYKTTVSILINLICGVYFLLLTVRLRGVT</sequence>
<evidence type="ECO:0000256" key="6">
    <source>
        <dbReference type="ARBA" id="ARBA00022989"/>
    </source>
</evidence>
<feature type="transmembrane region" description="Helical" evidence="8">
    <location>
        <begin position="279"/>
        <end position="297"/>
    </location>
</feature>
<dbReference type="AlphaFoldDB" id="S3NJN0"/>